<comment type="caution">
    <text evidence="2">The sequence shown here is derived from an EMBL/GenBank/DDBJ whole genome shotgun (WGS) entry which is preliminary data.</text>
</comment>
<evidence type="ECO:0000313" key="3">
    <source>
        <dbReference type="Proteomes" id="UP000278031"/>
    </source>
</evidence>
<feature type="transmembrane region" description="Helical" evidence="1">
    <location>
        <begin position="240"/>
        <end position="261"/>
    </location>
</feature>
<feature type="transmembrane region" description="Helical" evidence="1">
    <location>
        <begin position="51"/>
        <end position="72"/>
    </location>
</feature>
<feature type="transmembrane region" description="Helical" evidence="1">
    <location>
        <begin position="172"/>
        <end position="191"/>
    </location>
</feature>
<feature type="transmembrane region" description="Helical" evidence="1">
    <location>
        <begin position="331"/>
        <end position="350"/>
    </location>
</feature>
<sequence>MAIGNKDAFLNVYFSLPERVKHILFFTLLRSFYLASAGIYVPLFILDRLGLSYAILFFVLQYGVFCAISAIIVRELLKSKSIEFLQMLSLFFIFGQLLSLNLFYDERLVVAAGLFGALGITFYWIPQHLAFGVFGRRRELAKEYAAINMPMIAIMVVFPVVAGIIINAVSYGVFFLIFSIIALSFAILAMRHFKARGRIKVGKSKSIVKRKFALLFASEGLWFSFYIMVDILVYTLIKNLLIFGILKSLVMLFAAFTAFLISKRIDKRHDYALATIGILLKANVFTVLFLSLNSVTAAAAMLLFGLIAPLIDTPFYGFLYNMVKKYGYDVICLREFILGISRAIGLSLFFFLDFSIAMGIAVLCGILFGFMYYFISIKEEIRELT</sequence>
<protein>
    <recommendedName>
        <fullName evidence="4">MFS transporter</fullName>
    </recommendedName>
</protein>
<dbReference type="SUPFAM" id="SSF103473">
    <property type="entry name" value="MFS general substrate transporter"/>
    <property type="match status" value="1"/>
</dbReference>
<dbReference type="EMBL" id="QMWP01000002">
    <property type="protein sequence ID" value="RLG71255.1"/>
    <property type="molecule type" value="Genomic_DNA"/>
</dbReference>
<organism evidence="2 3">
    <name type="scientific">Candidatus Iainarchaeum sp</name>
    <dbReference type="NCBI Taxonomy" id="3101447"/>
    <lineage>
        <taxon>Archaea</taxon>
        <taxon>Candidatus Iainarchaeota</taxon>
        <taxon>Candidatus Iainarchaeia</taxon>
        <taxon>Candidatus Iainarchaeales</taxon>
        <taxon>Candidatus Iainarchaeaceae</taxon>
        <taxon>Candidatus Iainarchaeum</taxon>
    </lineage>
</organism>
<proteinExistence type="predicted"/>
<evidence type="ECO:0000256" key="1">
    <source>
        <dbReference type="SAM" id="Phobius"/>
    </source>
</evidence>
<evidence type="ECO:0000313" key="2">
    <source>
        <dbReference type="EMBL" id="RLG71255.1"/>
    </source>
</evidence>
<gene>
    <name evidence="2" type="ORF">DRO04_00135</name>
</gene>
<feature type="transmembrane region" description="Helical" evidence="1">
    <location>
        <begin position="273"/>
        <end position="292"/>
    </location>
</feature>
<feature type="transmembrane region" description="Helical" evidence="1">
    <location>
        <begin position="23"/>
        <end position="45"/>
    </location>
</feature>
<feature type="transmembrane region" description="Helical" evidence="1">
    <location>
        <begin position="146"/>
        <end position="166"/>
    </location>
</feature>
<accession>A0A497JIZ3</accession>
<evidence type="ECO:0008006" key="4">
    <source>
        <dbReference type="Google" id="ProtNLM"/>
    </source>
</evidence>
<feature type="transmembrane region" description="Helical" evidence="1">
    <location>
        <begin position="298"/>
        <end position="319"/>
    </location>
</feature>
<reference evidence="2 3" key="1">
    <citation type="submission" date="2018-06" db="EMBL/GenBank/DDBJ databases">
        <title>Extensive metabolic versatility and redundancy in microbially diverse, dynamic hydrothermal sediments.</title>
        <authorList>
            <person name="Dombrowski N."/>
            <person name="Teske A."/>
            <person name="Baker B.J."/>
        </authorList>
    </citation>
    <scope>NUCLEOTIDE SEQUENCE [LARGE SCALE GENOMIC DNA]</scope>
    <source>
        <strain evidence="2">B51_G17</strain>
    </source>
</reference>
<dbReference type="Proteomes" id="UP000278031">
    <property type="component" value="Unassembled WGS sequence"/>
</dbReference>
<name>A0A497JIZ3_9ARCH</name>
<keyword evidence="1" id="KW-1133">Transmembrane helix</keyword>
<dbReference type="AlphaFoldDB" id="A0A497JIZ3"/>
<dbReference type="InterPro" id="IPR036259">
    <property type="entry name" value="MFS_trans_sf"/>
</dbReference>
<keyword evidence="1" id="KW-0812">Transmembrane</keyword>
<feature type="transmembrane region" description="Helical" evidence="1">
    <location>
        <begin position="356"/>
        <end position="375"/>
    </location>
</feature>
<feature type="transmembrane region" description="Helical" evidence="1">
    <location>
        <begin position="84"/>
        <end position="102"/>
    </location>
</feature>
<keyword evidence="1" id="KW-0472">Membrane</keyword>
<feature type="transmembrane region" description="Helical" evidence="1">
    <location>
        <begin position="108"/>
        <end position="125"/>
    </location>
</feature>
<feature type="transmembrane region" description="Helical" evidence="1">
    <location>
        <begin position="212"/>
        <end position="234"/>
    </location>
</feature>